<evidence type="ECO:0000313" key="9">
    <source>
        <dbReference type="EMBL" id="ORA81383.1"/>
    </source>
</evidence>
<dbReference type="NCBIfam" id="TIGR00833">
    <property type="entry name" value="actII"/>
    <property type="match status" value="1"/>
</dbReference>
<reference evidence="9 10" key="1">
    <citation type="submission" date="2017-02" db="EMBL/GenBank/DDBJ databases">
        <title>The new phylogeny of genus Mycobacterium.</title>
        <authorList>
            <person name="Tortoli E."/>
            <person name="Trovato A."/>
            <person name="Cirillo D.M."/>
        </authorList>
    </citation>
    <scope>NUCLEOTIDE SEQUENCE [LARGE SCALE GENOMIC DNA]</scope>
    <source>
        <strain evidence="9 10">DSM 45093</strain>
    </source>
</reference>
<keyword evidence="6 7" id="KW-0472">Membrane</keyword>
<sequence>MATLLGPLARLSRRHAGLVVLAWIAVAAVANVLVPQLERVVEARSPSFMPTDAPSVIAADRSAALFDAPSSNNLVYVVLERRDPLQPADRRYYDALVTELRSDTEHVQAVTDLWSAPLSADAVQSKDRRAVNLMVRLTGLLGTAQASASVSAIREAAAELGPPAGLRVYVTGPGATLADEFAAVDRQMLLITAATVVVITLLLLVVYRSLVAIAIPLMAVGLTLAVAKAVVAALGNHGVLEVSLFTVALIAAMILGAGVDYAIFLIGRYHEGRRQGIEHEAALIASYRAVSPVIVASALTIAAGLSCLGLAQISMFRSIGLPCAIGILIVALAALTLTPALIQIAGRRGLLEPKRAVIARRWRRVGIMLARWPGPLFVVSAGLIIALTVPLIGMQVNWNEPAATPDDAESNLGYAAMDRHFPPNQLLPNVVTVEADHDLRNPAGLIAIERVTRQIMAIPGVRMVQSASRPAGTVPAEANLTYQAGMIGDQLNDAINSLTNRLNGVAGDLDAALAQVGAAVDQMGGAMAGGADGMREIGSAADGMRAGVDGLRDNLTVVSGYLDPLRNFKNGIPDCAVNPICSLVAKVVDPVDSLVRSSTDLSAGTVRLTAGSSTVTSALAAVPQTLQQMRGTLDQVQEATRGLRGAIGAISPQMRQLTDYLNEIDLNFEGSAAGGFYMPNRALEDPRFREALKALVSPDGHAALLLVFSRGQEWGVDGAHHAAQIQAAIDEATKEGTLTPLSVQQVGVGPTTHDLQALLRDDVILLAVVTVVLIFLIVAVMLRSPVAAVVVVGTVIVSYGSTLGVSVLIWQHVLGQPLHWIVAPIAFIALVAVGTDYNLLLAIRIREEAWAGINTGLIRAFAGTGGVVTTAGIIFGITMFAMLGSTVQSIAQMGSTIGIGLLLDTLIIRTVLMPSIVALLGRWFWWPNRVTAPRTGWSFRRKLATTQPPT</sequence>
<evidence type="ECO:0000256" key="1">
    <source>
        <dbReference type="ARBA" id="ARBA00004651"/>
    </source>
</evidence>
<evidence type="ECO:0000256" key="6">
    <source>
        <dbReference type="ARBA" id="ARBA00023136"/>
    </source>
</evidence>
<dbReference type="SUPFAM" id="SSF82866">
    <property type="entry name" value="Multidrug efflux transporter AcrB transmembrane domain"/>
    <property type="match status" value="2"/>
</dbReference>
<dbReference type="PANTHER" id="PTHR33406">
    <property type="entry name" value="MEMBRANE PROTEIN MJ1562-RELATED"/>
    <property type="match status" value="1"/>
</dbReference>
<feature type="domain" description="Membrane transport protein MMPL" evidence="8">
    <location>
        <begin position="48"/>
        <end position="375"/>
    </location>
</feature>
<dbReference type="EMBL" id="MVHU01000007">
    <property type="protein sequence ID" value="ORA81383.1"/>
    <property type="molecule type" value="Genomic_DNA"/>
</dbReference>
<evidence type="ECO:0000256" key="7">
    <source>
        <dbReference type="SAM" id="Phobius"/>
    </source>
</evidence>
<evidence type="ECO:0000256" key="3">
    <source>
        <dbReference type="ARBA" id="ARBA00022475"/>
    </source>
</evidence>
<evidence type="ECO:0000256" key="4">
    <source>
        <dbReference type="ARBA" id="ARBA00022692"/>
    </source>
</evidence>
<keyword evidence="4 7" id="KW-0812">Transmembrane</keyword>
<feature type="transmembrane region" description="Helical" evidence="7">
    <location>
        <begin position="188"/>
        <end position="207"/>
    </location>
</feature>
<evidence type="ECO:0000256" key="2">
    <source>
        <dbReference type="ARBA" id="ARBA00010157"/>
    </source>
</evidence>
<accession>A0A1X0E9L0</accession>
<dbReference type="Pfam" id="PF03176">
    <property type="entry name" value="MMPL"/>
    <property type="match status" value="2"/>
</dbReference>
<organism evidence="9 10">
    <name type="scientific">Mycolicibacter kumamotonensis</name>
    <dbReference type="NCBI Taxonomy" id="354243"/>
    <lineage>
        <taxon>Bacteria</taxon>
        <taxon>Bacillati</taxon>
        <taxon>Actinomycetota</taxon>
        <taxon>Actinomycetes</taxon>
        <taxon>Mycobacteriales</taxon>
        <taxon>Mycobacteriaceae</taxon>
        <taxon>Mycolicibacter</taxon>
    </lineage>
</organism>
<feature type="transmembrane region" description="Helical" evidence="7">
    <location>
        <begin position="365"/>
        <end position="392"/>
    </location>
</feature>
<dbReference type="AlphaFoldDB" id="A0A1X0E9L0"/>
<protein>
    <recommendedName>
        <fullName evidence="8">Membrane transport protein MMPL domain-containing protein</fullName>
    </recommendedName>
</protein>
<comment type="caution">
    <text evidence="9">The sequence shown here is derived from an EMBL/GenBank/DDBJ whole genome shotgun (WGS) entry which is preliminary data.</text>
</comment>
<feature type="transmembrane region" description="Helical" evidence="7">
    <location>
        <begin position="906"/>
        <end position="925"/>
    </location>
</feature>
<feature type="transmembrane region" description="Helical" evidence="7">
    <location>
        <begin position="763"/>
        <end position="782"/>
    </location>
</feature>
<feature type="transmembrane region" description="Helical" evidence="7">
    <location>
        <begin position="214"/>
        <end position="236"/>
    </location>
</feature>
<feature type="transmembrane region" description="Helical" evidence="7">
    <location>
        <begin position="789"/>
        <end position="812"/>
    </location>
</feature>
<dbReference type="InterPro" id="IPR004707">
    <property type="entry name" value="MmpL_fam"/>
</dbReference>
<feature type="transmembrane region" description="Helical" evidence="7">
    <location>
        <begin position="818"/>
        <end position="840"/>
    </location>
</feature>
<dbReference type="InterPro" id="IPR050545">
    <property type="entry name" value="Mycobact_MmpL"/>
</dbReference>
<keyword evidence="5 7" id="KW-1133">Transmembrane helix</keyword>
<evidence type="ECO:0000259" key="8">
    <source>
        <dbReference type="Pfam" id="PF03176"/>
    </source>
</evidence>
<dbReference type="PANTHER" id="PTHR33406:SF6">
    <property type="entry name" value="MEMBRANE PROTEIN YDGH-RELATED"/>
    <property type="match status" value="1"/>
</dbReference>
<dbReference type="InterPro" id="IPR004869">
    <property type="entry name" value="MMPL_dom"/>
</dbReference>
<dbReference type="Proteomes" id="UP000192713">
    <property type="component" value="Unassembled WGS sequence"/>
</dbReference>
<feature type="domain" description="Membrane transport protein MMPL" evidence="8">
    <location>
        <begin position="617"/>
        <end position="948"/>
    </location>
</feature>
<feature type="transmembrane region" description="Helical" evidence="7">
    <location>
        <begin position="319"/>
        <end position="344"/>
    </location>
</feature>
<comment type="similarity">
    <text evidence="2">Belongs to the resistance-nodulation-cell division (RND) (TC 2.A.6) family. MmpL subfamily.</text>
</comment>
<name>A0A1X0E9L0_9MYCO</name>
<proteinExistence type="inferred from homology"/>
<gene>
    <name evidence="9" type="ORF">BST28_07380</name>
</gene>
<dbReference type="Gene3D" id="1.20.1640.10">
    <property type="entry name" value="Multidrug efflux transporter AcrB transmembrane domain"/>
    <property type="match status" value="2"/>
</dbReference>
<feature type="transmembrane region" description="Helical" evidence="7">
    <location>
        <begin position="287"/>
        <end position="313"/>
    </location>
</feature>
<keyword evidence="3" id="KW-1003">Cell membrane</keyword>
<dbReference type="GO" id="GO:0005886">
    <property type="term" value="C:plasma membrane"/>
    <property type="evidence" value="ECO:0007669"/>
    <property type="project" value="UniProtKB-SubCell"/>
</dbReference>
<evidence type="ECO:0000256" key="5">
    <source>
        <dbReference type="ARBA" id="ARBA00022989"/>
    </source>
</evidence>
<comment type="subcellular location">
    <subcellularLocation>
        <location evidence="1">Cell membrane</location>
        <topology evidence="1">Multi-pass membrane protein</topology>
    </subcellularLocation>
</comment>
<evidence type="ECO:0000313" key="10">
    <source>
        <dbReference type="Proteomes" id="UP000192713"/>
    </source>
</evidence>
<feature type="transmembrane region" description="Helical" evidence="7">
    <location>
        <begin position="861"/>
        <end position="886"/>
    </location>
</feature>
<feature type="transmembrane region" description="Helical" evidence="7">
    <location>
        <begin position="242"/>
        <end position="266"/>
    </location>
</feature>